<organism evidence="3 4">
    <name type="scientific">candidate division WOR_3 bacterium SM23_60</name>
    <dbReference type="NCBI Taxonomy" id="1703780"/>
    <lineage>
        <taxon>Bacteria</taxon>
        <taxon>Bacteria division WOR-3</taxon>
    </lineage>
</organism>
<dbReference type="AlphaFoldDB" id="A0A0S8GEM4"/>
<feature type="transmembrane region" description="Helical" evidence="1">
    <location>
        <begin position="350"/>
        <end position="374"/>
    </location>
</feature>
<keyword evidence="1" id="KW-0812">Transmembrane</keyword>
<keyword evidence="1" id="KW-0472">Membrane</keyword>
<dbReference type="InterPro" id="IPR050445">
    <property type="entry name" value="Bact_polysacc_biosynth/exp"/>
</dbReference>
<protein>
    <recommendedName>
        <fullName evidence="2">Tyrosine-protein kinase G-rich domain-containing protein</fullName>
    </recommendedName>
</protein>
<dbReference type="GO" id="GO:0005886">
    <property type="term" value="C:plasma membrane"/>
    <property type="evidence" value="ECO:0007669"/>
    <property type="project" value="TreeGrafter"/>
</dbReference>
<proteinExistence type="predicted"/>
<dbReference type="Proteomes" id="UP000051096">
    <property type="component" value="Unassembled WGS sequence"/>
</dbReference>
<dbReference type="PANTHER" id="PTHR32309">
    <property type="entry name" value="TYROSINE-PROTEIN KINASE"/>
    <property type="match status" value="1"/>
</dbReference>
<evidence type="ECO:0000259" key="2">
    <source>
        <dbReference type="Pfam" id="PF13807"/>
    </source>
</evidence>
<dbReference type="InterPro" id="IPR032807">
    <property type="entry name" value="GNVR"/>
</dbReference>
<dbReference type="PANTHER" id="PTHR32309:SF13">
    <property type="entry name" value="FERRIC ENTEROBACTIN TRANSPORT PROTEIN FEPE"/>
    <property type="match status" value="1"/>
</dbReference>
<gene>
    <name evidence="3" type="ORF">AMJ87_07795</name>
</gene>
<evidence type="ECO:0000313" key="3">
    <source>
        <dbReference type="EMBL" id="KPK71073.1"/>
    </source>
</evidence>
<dbReference type="EMBL" id="LJUO01000072">
    <property type="protein sequence ID" value="KPK71073.1"/>
    <property type="molecule type" value="Genomic_DNA"/>
</dbReference>
<evidence type="ECO:0000256" key="1">
    <source>
        <dbReference type="SAM" id="Phobius"/>
    </source>
</evidence>
<evidence type="ECO:0000313" key="4">
    <source>
        <dbReference type="Proteomes" id="UP000051096"/>
    </source>
</evidence>
<sequence>MKLKALIREIVESRYLIYYLTLGFGLIFLIYGFVTPRTYLAKGQVLPQMDISGLADISGSFGGFADQESRLMRIARAAGLSLGYSASDIIAAILTSRTVMEAVVLDCDIFDNYRIREGKMEDALEQLESLTNVHITREDIVVIECKGKSPQLAARLVNSYIANLDLFLREKSMSKGRNTRLFIEKRLIEVEQDLTTAAESLKSYQERARVIVPDEELKAAVDAYAELKAQLFAKEVESDIIERYSSEDSPYYASSRVEVDAIREKLNELESRGIVKEGFGVGFGVSFAKIPEVMQEYFKRYLDLRIQEEVYAFLKQQYEQARIMEAKDTPIVTILDRGQEPERKHSPKRLMLLVIGIIIGLSAGIANCIVTIIAKDFFAKGDRKLILRELKNTVMADIRTVVRVLFRRKK</sequence>
<dbReference type="GO" id="GO:0004713">
    <property type="term" value="F:protein tyrosine kinase activity"/>
    <property type="evidence" value="ECO:0007669"/>
    <property type="project" value="TreeGrafter"/>
</dbReference>
<accession>A0A0S8GEM4</accession>
<feature type="domain" description="Tyrosine-protein kinase G-rich" evidence="2">
    <location>
        <begin position="295"/>
        <end position="369"/>
    </location>
</feature>
<name>A0A0S8GEM4_UNCW3</name>
<keyword evidence="1" id="KW-1133">Transmembrane helix</keyword>
<reference evidence="3 4" key="1">
    <citation type="journal article" date="2015" name="Microbiome">
        <title>Genomic resolution of linkages in carbon, nitrogen, and sulfur cycling among widespread estuary sediment bacteria.</title>
        <authorList>
            <person name="Baker B.J."/>
            <person name="Lazar C.S."/>
            <person name="Teske A.P."/>
            <person name="Dick G.J."/>
        </authorList>
    </citation>
    <scope>NUCLEOTIDE SEQUENCE [LARGE SCALE GENOMIC DNA]</scope>
    <source>
        <strain evidence="3">SM23_60</strain>
    </source>
</reference>
<feature type="transmembrane region" description="Helical" evidence="1">
    <location>
        <begin position="16"/>
        <end position="34"/>
    </location>
</feature>
<comment type="caution">
    <text evidence="3">The sequence shown here is derived from an EMBL/GenBank/DDBJ whole genome shotgun (WGS) entry which is preliminary data.</text>
</comment>
<dbReference type="Pfam" id="PF13807">
    <property type="entry name" value="GNVR"/>
    <property type="match status" value="1"/>
</dbReference>